<accession>A0AA95JC00</accession>
<dbReference type="InterPro" id="IPR024775">
    <property type="entry name" value="DinB-like"/>
</dbReference>
<dbReference type="Pfam" id="PF12867">
    <property type="entry name" value="DinB_2"/>
    <property type="match status" value="1"/>
</dbReference>
<dbReference type="Gene3D" id="1.20.120.450">
    <property type="entry name" value="dinb family like domain"/>
    <property type="match status" value="1"/>
</dbReference>
<keyword evidence="3" id="KW-1185">Reference proteome</keyword>
<dbReference type="InterPro" id="IPR034660">
    <property type="entry name" value="DinB/YfiT-like"/>
</dbReference>
<name>A0AA95JC00_9BACL</name>
<sequence length="174" mass="20718">MDSRYPIGKFQYDAESFSTLRNEWINQIDELPIKLKEAVKDLTPEQLNITYRDGGWTFKQVVHHLADSHMNSYIRFKLALTEDTPTIKPYYEDRWAELQDSVNTDINISITLLEALHKKWVTLLRSMNEFDFKKQYYHPESQQKFGLDYCLGLYAWHGNHHVAHIISKRRELII</sequence>
<dbReference type="NCBIfam" id="NF009807">
    <property type="entry name" value="PRK13291.1"/>
    <property type="match status" value="1"/>
</dbReference>
<dbReference type="Proteomes" id="UP001178662">
    <property type="component" value="Chromosome"/>
</dbReference>
<evidence type="ECO:0000313" key="2">
    <source>
        <dbReference type="EMBL" id="WEK56033.1"/>
    </source>
</evidence>
<dbReference type="GO" id="GO:0016740">
    <property type="term" value="F:transferase activity"/>
    <property type="evidence" value="ECO:0007669"/>
    <property type="project" value="UniProtKB-KW"/>
</dbReference>
<reference evidence="2" key="1">
    <citation type="submission" date="2023-03" db="EMBL/GenBank/DDBJ databases">
        <title>Andean soil-derived lignocellulolytic bacterial consortium as a source of novel taxa and putative plastic-active enzymes.</title>
        <authorList>
            <person name="Diaz-Garcia L."/>
            <person name="Chuvochina M."/>
            <person name="Feuerriegel G."/>
            <person name="Bunk B."/>
            <person name="Sproer C."/>
            <person name="Streit W.R."/>
            <person name="Rodriguez L.M."/>
            <person name="Overmann J."/>
            <person name="Jimenez D.J."/>
        </authorList>
    </citation>
    <scope>NUCLEOTIDE SEQUENCE</scope>
    <source>
        <strain evidence="2">MAG 2441</strain>
    </source>
</reference>
<gene>
    <name evidence="2" type="primary">bstA</name>
    <name evidence="2" type="ORF">P0Y55_08285</name>
</gene>
<dbReference type="EMBL" id="CP119317">
    <property type="protein sequence ID" value="WEK56033.1"/>
    <property type="molecule type" value="Genomic_DNA"/>
</dbReference>
<dbReference type="AlphaFoldDB" id="A0AA95JC00"/>
<protein>
    <submittedName>
        <fullName evidence="2">Bacillithiol transferase BstA</fullName>
    </submittedName>
</protein>
<feature type="domain" description="DinB-like" evidence="1">
    <location>
        <begin position="30"/>
        <end position="165"/>
    </location>
</feature>
<organism evidence="2 3">
    <name type="scientific">Candidatus Cohnella colombiensis</name>
    <dbReference type="NCBI Taxonomy" id="3121368"/>
    <lineage>
        <taxon>Bacteria</taxon>
        <taxon>Bacillati</taxon>
        <taxon>Bacillota</taxon>
        <taxon>Bacilli</taxon>
        <taxon>Bacillales</taxon>
        <taxon>Paenibacillaceae</taxon>
        <taxon>Cohnella</taxon>
    </lineage>
</organism>
<keyword evidence="2" id="KW-0808">Transferase</keyword>
<dbReference type="SUPFAM" id="SSF109854">
    <property type="entry name" value="DinB/YfiT-like putative metalloenzymes"/>
    <property type="match status" value="1"/>
</dbReference>
<proteinExistence type="predicted"/>
<evidence type="ECO:0000313" key="3">
    <source>
        <dbReference type="Proteomes" id="UP001178662"/>
    </source>
</evidence>
<evidence type="ECO:0000259" key="1">
    <source>
        <dbReference type="Pfam" id="PF12867"/>
    </source>
</evidence>